<accession>A0ABD5M127</accession>
<evidence type="ECO:0000313" key="3">
    <source>
        <dbReference type="EMBL" id="MEZ3162693.1"/>
    </source>
</evidence>
<keyword evidence="4" id="KW-1185">Reference proteome</keyword>
<dbReference type="EMBL" id="JBEDNY010000001">
    <property type="protein sequence ID" value="MEZ3162693.1"/>
    <property type="molecule type" value="Genomic_DNA"/>
</dbReference>
<dbReference type="PRINTS" id="PR01438">
    <property type="entry name" value="UNVRSLSTRESS"/>
</dbReference>
<proteinExistence type="inferred from homology"/>
<evidence type="ECO:0000256" key="1">
    <source>
        <dbReference type="ARBA" id="ARBA00008791"/>
    </source>
</evidence>
<dbReference type="RefSeq" id="WP_371159639.1">
    <property type="nucleotide sequence ID" value="NZ_JBEDNX010000012.1"/>
</dbReference>
<dbReference type="SUPFAM" id="SSF52402">
    <property type="entry name" value="Adenine nucleotide alpha hydrolases-like"/>
    <property type="match status" value="1"/>
</dbReference>
<feature type="domain" description="UspA" evidence="2">
    <location>
        <begin position="115"/>
        <end position="239"/>
    </location>
</feature>
<dbReference type="Gene3D" id="3.40.50.12370">
    <property type="match status" value="1"/>
</dbReference>
<dbReference type="PANTHER" id="PTHR46268">
    <property type="entry name" value="STRESS RESPONSE PROTEIN NHAX"/>
    <property type="match status" value="1"/>
</dbReference>
<dbReference type="AlphaFoldDB" id="A0ABD5M127"/>
<comment type="caution">
    <text evidence="3">The sequence shown here is derived from an EMBL/GenBank/DDBJ whole genome shotgun (WGS) entry which is preliminary data.</text>
</comment>
<dbReference type="InterPro" id="IPR006015">
    <property type="entry name" value="Universal_stress_UspA"/>
</dbReference>
<evidence type="ECO:0000313" key="4">
    <source>
        <dbReference type="Proteomes" id="UP001567572"/>
    </source>
</evidence>
<organism evidence="3 4">
    <name type="scientific">Halorubrum miltondacostae</name>
    <dbReference type="NCBI Taxonomy" id="3076378"/>
    <lineage>
        <taxon>Archaea</taxon>
        <taxon>Methanobacteriati</taxon>
        <taxon>Methanobacteriota</taxon>
        <taxon>Stenosarchaea group</taxon>
        <taxon>Halobacteria</taxon>
        <taxon>Halobacteriales</taxon>
        <taxon>Haloferacaceae</taxon>
        <taxon>Halorubrum</taxon>
    </lineage>
</organism>
<comment type="similarity">
    <text evidence="1">Belongs to the universal stress protein A family.</text>
</comment>
<sequence>MSKQISEPTILVPLDASDVGEPPRALVDLLSPHQLVVLGYYTIPDQTAADQARDQFGEEATDAVDAVADRFAERGAGVDSVVVFTHDRSETIDNIAAEYQVDAVLTPGDVGDTLNRILVPLRGDGNLDRILGFVGVLLRESDASVTLFNVAGSDDEASRGELLVRGACDRVGETEGIDPSRVDWRLERDTSTATAIVDASEDYDLLIVGESQPSLTDRILGDVTDEVIDRSTDPLLIVREK</sequence>
<reference evidence="3 4" key="1">
    <citation type="submission" date="2024-06" db="EMBL/GenBank/DDBJ databases">
        <title>Halorubrum miltondacostae sp. nov., a potential PHA producer isolated from an inland solar saltern in Rio Maior, Portugal.</title>
        <authorList>
            <person name="Albuquerque L."/>
            <person name="Viver T."/>
            <person name="Barroso C."/>
            <person name="Claudino R."/>
            <person name="Galvan M."/>
            <person name="Simoes G."/>
            <person name="Lobo Da Cunha A."/>
            <person name="Egas C."/>
        </authorList>
    </citation>
    <scope>NUCLEOTIDE SEQUENCE [LARGE SCALE GENOMIC DNA]</scope>
    <source>
        <strain evidence="3 4">RMP-11</strain>
    </source>
</reference>
<dbReference type="Pfam" id="PF00582">
    <property type="entry name" value="Usp"/>
    <property type="match status" value="1"/>
</dbReference>
<name>A0ABD5M127_9EURY</name>
<dbReference type="PANTHER" id="PTHR46268:SF6">
    <property type="entry name" value="UNIVERSAL STRESS PROTEIN UP12"/>
    <property type="match status" value="1"/>
</dbReference>
<evidence type="ECO:0000259" key="2">
    <source>
        <dbReference type="Pfam" id="PF00582"/>
    </source>
</evidence>
<dbReference type="InterPro" id="IPR006016">
    <property type="entry name" value="UspA"/>
</dbReference>
<gene>
    <name evidence="3" type="ORF">ABNG04_02165</name>
</gene>
<protein>
    <submittedName>
        <fullName evidence="3">Universal stress protein</fullName>
    </submittedName>
</protein>
<dbReference type="Proteomes" id="UP001567572">
    <property type="component" value="Unassembled WGS sequence"/>
</dbReference>